<organism evidence="5">
    <name type="scientific">Medioppia subpectinata</name>
    <dbReference type="NCBI Taxonomy" id="1979941"/>
    <lineage>
        <taxon>Eukaryota</taxon>
        <taxon>Metazoa</taxon>
        <taxon>Ecdysozoa</taxon>
        <taxon>Arthropoda</taxon>
        <taxon>Chelicerata</taxon>
        <taxon>Arachnida</taxon>
        <taxon>Acari</taxon>
        <taxon>Acariformes</taxon>
        <taxon>Sarcoptiformes</taxon>
        <taxon>Oribatida</taxon>
        <taxon>Brachypylina</taxon>
        <taxon>Oppioidea</taxon>
        <taxon>Oppiidae</taxon>
        <taxon>Medioppia</taxon>
    </lineage>
</organism>
<feature type="domain" description="Ig-like" evidence="4">
    <location>
        <begin position="122"/>
        <end position="210"/>
    </location>
</feature>
<evidence type="ECO:0000256" key="3">
    <source>
        <dbReference type="ARBA" id="ARBA00023319"/>
    </source>
</evidence>
<dbReference type="SUPFAM" id="SSF48726">
    <property type="entry name" value="Immunoglobulin"/>
    <property type="match status" value="2"/>
</dbReference>
<dbReference type="OrthoDB" id="6426872at2759"/>
<name>A0A7R9QBQ1_9ACAR</name>
<dbReference type="GO" id="GO:0005737">
    <property type="term" value="C:cytoplasm"/>
    <property type="evidence" value="ECO:0007669"/>
    <property type="project" value="UniProtKB-SubCell"/>
</dbReference>
<feature type="domain" description="Ig-like" evidence="4">
    <location>
        <begin position="1"/>
        <end position="86"/>
    </location>
</feature>
<dbReference type="Proteomes" id="UP000759131">
    <property type="component" value="Unassembled WGS sequence"/>
</dbReference>
<reference evidence="5" key="1">
    <citation type="submission" date="2020-11" db="EMBL/GenBank/DDBJ databases">
        <authorList>
            <person name="Tran Van P."/>
        </authorList>
    </citation>
    <scope>NUCLEOTIDE SEQUENCE</scope>
</reference>
<dbReference type="InterPro" id="IPR013783">
    <property type="entry name" value="Ig-like_fold"/>
</dbReference>
<gene>
    <name evidence="5" type="ORF">OSB1V03_LOCUS17578</name>
</gene>
<evidence type="ECO:0000313" key="5">
    <source>
        <dbReference type="EMBL" id="CAD7638884.1"/>
    </source>
</evidence>
<evidence type="ECO:0000256" key="1">
    <source>
        <dbReference type="ARBA" id="ARBA00004496"/>
    </source>
</evidence>
<feature type="non-terminal residue" evidence="5">
    <location>
        <position position="1"/>
    </location>
</feature>
<sequence>MTPLTDLTVAEGSPARFVTALSGSPTPKISWYRDGHFVEATRDFQMSQDSASCSLVIRQTYAEDEGLYECVASTPVGQNRTSARLSVEKVKTSAVKQLSGEETEIQELDEWEVLDNKEERAPEFKVPIKGSSVAIGDNAVFECCVDGTPKPEIYWFCGNRKVRSSRFIRISRDKEVSKLEIMNVKPYDTGKYTVRAINKAGVKSSSATLTVKDIKWFHNNRRIKESKNFVIEYEPQSGLASLTIKEIF</sequence>
<dbReference type="EMBL" id="OC875999">
    <property type="protein sequence ID" value="CAD7638884.1"/>
    <property type="molecule type" value="Genomic_DNA"/>
</dbReference>
<dbReference type="InterPro" id="IPR036179">
    <property type="entry name" value="Ig-like_dom_sf"/>
</dbReference>
<evidence type="ECO:0000313" key="6">
    <source>
        <dbReference type="Proteomes" id="UP000759131"/>
    </source>
</evidence>
<dbReference type="InterPro" id="IPR003598">
    <property type="entry name" value="Ig_sub2"/>
</dbReference>
<evidence type="ECO:0000259" key="4">
    <source>
        <dbReference type="PROSITE" id="PS50835"/>
    </source>
</evidence>
<dbReference type="SMART" id="SM00408">
    <property type="entry name" value="IGc2"/>
    <property type="match status" value="2"/>
</dbReference>
<dbReference type="EMBL" id="CAJPIZ010021424">
    <property type="protein sequence ID" value="CAG2117625.1"/>
    <property type="molecule type" value="Genomic_DNA"/>
</dbReference>
<dbReference type="SMART" id="SM00409">
    <property type="entry name" value="IG"/>
    <property type="match status" value="2"/>
</dbReference>
<dbReference type="Pfam" id="PF07679">
    <property type="entry name" value="I-set"/>
    <property type="match status" value="2"/>
</dbReference>
<dbReference type="PROSITE" id="PS50835">
    <property type="entry name" value="IG_LIKE"/>
    <property type="match status" value="2"/>
</dbReference>
<protein>
    <recommendedName>
        <fullName evidence="4">Ig-like domain-containing protein</fullName>
    </recommendedName>
</protein>
<dbReference type="Gene3D" id="2.60.40.10">
    <property type="entry name" value="Immunoglobulins"/>
    <property type="match status" value="3"/>
</dbReference>
<proteinExistence type="predicted"/>
<accession>A0A7R9QBQ1</accession>
<keyword evidence="3" id="KW-0393">Immunoglobulin domain</keyword>
<dbReference type="PANTHER" id="PTHR47633">
    <property type="entry name" value="IMMUNOGLOBULIN"/>
    <property type="match status" value="1"/>
</dbReference>
<dbReference type="InterPro" id="IPR003599">
    <property type="entry name" value="Ig_sub"/>
</dbReference>
<keyword evidence="2" id="KW-0963">Cytoplasm</keyword>
<dbReference type="AlphaFoldDB" id="A0A7R9QBQ1"/>
<comment type="subcellular location">
    <subcellularLocation>
        <location evidence="1">Cytoplasm</location>
    </subcellularLocation>
</comment>
<dbReference type="InterPro" id="IPR007110">
    <property type="entry name" value="Ig-like_dom"/>
</dbReference>
<evidence type="ECO:0000256" key="2">
    <source>
        <dbReference type="ARBA" id="ARBA00022490"/>
    </source>
</evidence>
<dbReference type="InterPro" id="IPR013098">
    <property type="entry name" value="Ig_I-set"/>
</dbReference>
<keyword evidence="6" id="KW-1185">Reference proteome</keyword>
<dbReference type="FunFam" id="2.60.40.10:FF:000425">
    <property type="entry name" value="Myosin light chain kinase"/>
    <property type="match status" value="2"/>
</dbReference>
<dbReference type="PANTHER" id="PTHR47633:SF4">
    <property type="entry name" value="MYOPALLADIN ISOFORM X1"/>
    <property type="match status" value="1"/>
</dbReference>